<dbReference type="InterPro" id="IPR002545">
    <property type="entry name" value="CheW-lke_dom"/>
</dbReference>
<dbReference type="AlphaFoldDB" id="A0A2A2F990"/>
<sequence length="152" mass="16729">MAENPEQLSCVLIPVQDTTLLLPNVSIAEIVDYEPDPADEDQEWVLGRLQWRGVSLPVLSWEAANGGDPFPPEGRRGRILVLNTITEAHEAMPFMAMATRGIPRQAKVSPEELRREPEATGDATLMEVVFEGEHCVIPDMSVLEDLAQRAAG</sequence>
<dbReference type="SUPFAM" id="SSF50341">
    <property type="entry name" value="CheW-like"/>
    <property type="match status" value="1"/>
</dbReference>
<organism evidence="2 3">
    <name type="scientific">Halovibrio salipaludis</name>
    <dbReference type="NCBI Taxonomy" id="2032626"/>
    <lineage>
        <taxon>Bacteria</taxon>
        <taxon>Pseudomonadati</taxon>
        <taxon>Pseudomonadota</taxon>
        <taxon>Gammaproteobacteria</taxon>
        <taxon>Oceanospirillales</taxon>
        <taxon>Halomonadaceae</taxon>
        <taxon>Halovibrio</taxon>
    </lineage>
</organism>
<evidence type="ECO:0000313" key="2">
    <source>
        <dbReference type="EMBL" id="PAU82081.1"/>
    </source>
</evidence>
<comment type="caution">
    <text evidence="2">The sequence shown here is derived from an EMBL/GenBank/DDBJ whole genome shotgun (WGS) entry which is preliminary data.</text>
</comment>
<reference evidence="2 3" key="1">
    <citation type="submission" date="2017-08" db="EMBL/GenBank/DDBJ databases">
        <title>Halovibrio sewagensis sp. nov., isolated from wastewater of high salinity.</title>
        <authorList>
            <person name="Dong X."/>
            <person name="Zhang G."/>
        </authorList>
    </citation>
    <scope>NUCLEOTIDE SEQUENCE [LARGE SCALE GENOMIC DNA]</scope>
    <source>
        <strain evidence="2 3">YL5-2</strain>
    </source>
</reference>
<feature type="domain" description="CheW-like" evidence="1">
    <location>
        <begin position="3"/>
        <end position="144"/>
    </location>
</feature>
<dbReference type="RefSeq" id="WP_095616178.1">
    <property type="nucleotide sequence ID" value="NZ_NSKD01000001.1"/>
</dbReference>
<evidence type="ECO:0000259" key="1">
    <source>
        <dbReference type="SMART" id="SM00260"/>
    </source>
</evidence>
<evidence type="ECO:0000313" key="3">
    <source>
        <dbReference type="Proteomes" id="UP000218896"/>
    </source>
</evidence>
<dbReference type="GO" id="GO:0007165">
    <property type="term" value="P:signal transduction"/>
    <property type="evidence" value="ECO:0007669"/>
    <property type="project" value="InterPro"/>
</dbReference>
<dbReference type="OrthoDB" id="5765252at2"/>
<dbReference type="Pfam" id="PF01584">
    <property type="entry name" value="CheW"/>
    <property type="match status" value="1"/>
</dbReference>
<accession>A0A2A2F990</accession>
<name>A0A2A2F990_9GAMM</name>
<gene>
    <name evidence="2" type="ORF">CK501_02720</name>
</gene>
<dbReference type="GO" id="GO:0006935">
    <property type="term" value="P:chemotaxis"/>
    <property type="evidence" value="ECO:0007669"/>
    <property type="project" value="InterPro"/>
</dbReference>
<dbReference type="SMART" id="SM00260">
    <property type="entry name" value="CheW"/>
    <property type="match status" value="1"/>
</dbReference>
<dbReference type="EMBL" id="NSKD01000001">
    <property type="protein sequence ID" value="PAU82081.1"/>
    <property type="molecule type" value="Genomic_DNA"/>
</dbReference>
<dbReference type="InterPro" id="IPR036061">
    <property type="entry name" value="CheW-like_dom_sf"/>
</dbReference>
<keyword evidence="3" id="KW-1185">Reference proteome</keyword>
<proteinExistence type="predicted"/>
<protein>
    <submittedName>
        <fullName evidence="2">Chemotaxis protein CheW</fullName>
    </submittedName>
</protein>
<dbReference type="Proteomes" id="UP000218896">
    <property type="component" value="Unassembled WGS sequence"/>
</dbReference>